<evidence type="ECO:0000313" key="4">
    <source>
        <dbReference type="Proteomes" id="UP001320898"/>
    </source>
</evidence>
<protein>
    <submittedName>
        <fullName evidence="3">MCE family protein</fullName>
    </submittedName>
</protein>
<evidence type="ECO:0000259" key="2">
    <source>
        <dbReference type="Pfam" id="PF02470"/>
    </source>
</evidence>
<feature type="domain" description="Mce/MlaD" evidence="2">
    <location>
        <begin position="40"/>
        <end position="114"/>
    </location>
</feature>
<sequence length="442" mass="47381">MEIRSSPLIVGFFTLAVIAGAFGFVYWIGAFGESSGRVQYRVVFSDEVTGLNKGSSVLYNGIKIGDVVRLSVAADDPAQVVALIQIDPSYPINVDTTAQLQFTGITGVGFIQLKTSKADARPLRDAWGESEDPPIIYAEKSTFQDLMEGAKSLLTKADSVATRIDSLIANNETAVTNTIRNIQTFSDALAQNSDKVASFIEDASGAAKRINEVGARIEVLADNLNTVVEAIEPDEVRAIVGDVRTFADALAANSDKVTVLAENAGQAAERINKFTEQLSGVAEDVKKVVAAVDPAAISRTVENFDKVTATIAGKDKEISQFIDDATATAAEFRKASARLDGLLAKFDGMLGDEKGQSMIGNINEAAKSFRQLADNLNSRLDTITADVQRYGVGGLKDFQAFMAEGRRTMSNIDRALSNLEQNPAGFLTGRSAVPEYNPGRRF</sequence>
<gene>
    <name evidence="3" type="ORF">MUB46_11580</name>
</gene>
<dbReference type="AlphaFoldDB" id="A0AAW5R1M0"/>
<keyword evidence="4" id="KW-1185">Reference proteome</keyword>
<feature type="transmembrane region" description="Helical" evidence="1">
    <location>
        <begin position="7"/>
        <end position="29"/>
    </location>
</feature>
<keyword evidence="1" id="KW-0472">Membrane</keyword>
<proteinExistence type="predicted"/>
<dbReference type="RefSeq" id="WP_261616082.1">
    <property type="nucleotide sequence ID" value="NZ_JALIDZ010000005.1"/>
</dbReference>
<organism evidence="3 4">
    <name type="scientific">Microbaculum marinisediminis</name>
    <dbReference type="NCBI Taxonomy" id="2931392"/>
    <lineage>
        <taxon>Bacteria</taxon>
        <taxon>Pseudomonadati</taxon>
        <taxon>Pseudomonadota</taxon>
        <taxon>Alphaproteobacteria</taxon>
        <taxon>Hyphomicrobiales</taxon>
        <taxon>Tepidamorphaceae</taxon>
        <taxon>Microbaculum</taxon>
    </lineage>
</organism>
<dbReference type="EMBL" id="JALIDZ010000005">
    <property type="protein sequence ID" value="MCT8972499.1"/>
    <property type="molecule type" value="Genomic_DNA"/>
</dbReference>
<accession>A0AAW5R1M0</accession>
<dbReference type="SUPFAM" id="SSF58104">
    <property type="entry name" value="Methyl-accepting chemotaxis protein (MCP) signaling domain"/>
    <property type="match status" value="1"/>
</dbReference>
<dbReference type="Gene3D" id="1.10.287.950">
    <property type="entry name" value="Methyl-accepting chemotaxis protein"/>
    <property type="match status" value="1"/>
</dbReference>
<keyword evidence="1" id="KW-0812">Transmembrane</keyword>
<name>A0AAW5R1M0_9HYPH</name>
<dbReference type="PANTHER" id="PTHR36698:SF2">
    <property type="entry name" value="MCE_MLAD DOMAIN-CONTAINING PROTEIN"/>
    <property type="match status" value="1"/>
</dbReference>
<evidence type="ECO:0000313" key="3">
    <source>
        <dbReference type="EMBL" id="MCT8972499.1"/>
    </source>
</evidence>
<comment type="caution">
    <text evidence="3">The sequence shown here is derived from an EMBL/GenBank/DDBJ whole genome shotgun (WGS) entry which is preliminary data.</text>
</comment>
<dbReference type="InterPro" id="IPR003399">
    <property type="entry name" value="Mce/MlaD"/>
</dbReference>
<reference evidence="3 4" key="1">
    <citation type="submission" date="2022-04" db="EMBL/GenBank/DDBJ databases">
        <authorList>
            <person name="Ye Y.-Q."/>
            <person name="Du Z.-J."/>
        </authorList>
    </citation>
    <scope>NUCLEOTIDE SEQUENCE [LARGE SCALE GENOMIC DNA]</scope>
    <source>
        <strain evidence="3 4">A6E488</strain>
    </source>
</reference>
<keyword evidence="1" id="KW-1133">Transmembrane helix</keyword>
<dbReference type="PANTHER" id="PTHR36698">
    <property type="entry name" value="BLL5892 PROTEIN"/>
    <property type="match status" value="1"/>
</dbReference>
<evidence type="ECO:0000256" key="1">
    <source>
        <dbReference type="SAM" id="Phobius"/>
    </source>
</evidence>
<dbReference type="Pfam" id="PF02470">
    <property type="entry name" value="MlaD"/>
    <property type="match status" value="1"/>
</dbReference>
<dbReference type="Proteomes" id="UP001320898">
    <property type="component" value="Unassembled WGS sequence"/>
</dbReference>